<protein>
    <submittedName>
        <fullName evidence="1">Uncharacterized protein</fullName>
    </submittedName>
</protein>
<evidence type="ECO:0000313" key="1">
    <source>
        <dbReference type="EMBL" id="EOB07479.1"/>
    </source>
</evidence>
<dbReference type="Proteomes" id="UP000296049">
    <property type="component" value="Unassembled WGS sequence"/>
</dbReference>
<gene>
    <name evidence="1" type="ORF">Anapl_02025</name>
</gene>
<proteinExistence type="predicted"/>
<dbReference type="EMBL" id="KB742523">
    <property type="protein sequence ID" value="EOB07479.1"/>
    <property type="molecule type" value="Genomic_DNA"/>
</dbReference>
<sequence>MLIKEARYFLSASRICHSEVSQFPGGYFQGISKKEIPSPGKEQIPSWCEMAFQKSYSCEKPVLKPVALVEPIAQKPVSRPNILLIWGMYREEFESRLEVRHTDLSLAEPRCSEAIRQASTGYAEHPWMGNCTGVHIKVFRYGKKIEGWIFVKFLSKGRHAAGSLTSAAQGEIWRGSTQEAVQEERSCSCGQQKEELCLTGNLASSSLHPIPPPPRFSP</sequence>
<evidence type="ECO:0000313" key="2">
    <source>
        <dbReference type="Proteomes" id="UP000296049"/>
    </source>
</evidence>
<reference evidence="2" key="1">
    <citation type="journal article" date="2013" name="Nat. Genet.">
        <title>The duck genome and transcriptome provide insight into an avian influenza virus reservoir species.</title>
        <authorList>
            <person name="Huang Y."/>
            <person name="Li Y."/>
            <person name="Burt D.W."/>
            <person name="Chen H."/>
            <person name="Zhang Y."/>
            <person name="Qian W."/>
            <person name="Kim H."/>
            <person name="Gan S."/>
            <person name="Zhao Y."/>
            <person name="Li J."/>
            <person name="Yi K."/>
            <person name="Feng H."/>
            <person name="Zhu P."/>
            <person name="Li B."/>
            <person name="Liu Q."/>
            <person name="Fairley S."/>
            <person name="Magor K.E."/>
            <person name="Du Z."/>
            <person name="Hu X."/>
            <person name="Goodman L."/>
            <person name="Tafer H."/>
            <person name="Vignal A."/>
            <person name="Lee T."/>
            <person name="Kim K.W."/>
            <person name="Sheng Z."/>
            <person name="An Y."/>
            <person name="Searle S."/>
            <person name="Herrero J."/>
            <person name="Groenen M.A."/>
            <person name="Crooijmans R.P."/>
            <person name="Faraut T."/>
            <person name="Cai Q."/>
            <person name="Webster R.G."/>
            <person name="Aldridge J.R."/>
            <person name="Warren W.C."/>
            <person name="Bartschat S."/>
            <person name="Kehr S."/>
            <person name="Marz M."/>
            <person name="Stadler P.F."/>
            <person name="Smith J."/>
            <person name="Kraus R.H."/>
            <person name="Zhao Y."/>
            <person name="Ren L."/>
            <person name="Fei J."/>
            <person name="Morisson M."/>
            <person name="Kaiser P."/>
            <person name="Griffin D.K."/>
            <person name="Rao M."/>
            <person name="Pitel F."/>
            <person name="Wang J."/>
            <person name="Li N."/>
        </authorList>
    </citation>
    <scope>NUCLEOTIDE SEQUENCE [LARGE SCALE GENOMIC DNA]</scope>
</reference>
<organism evidence="1 2">
    <name type="scientific">Anas platyrhynchos</name>
    <name type="common">Mallard</name>
    <name type="synonym">Anas boschas</name>
    <dbReference type="NCBI Taxonomy" id="8839"/>
    <lineage>
        <taxon>Eukaryota</taxon>
        <taxon>Metazoa</taxon>
        <taxon>Chordata</taxon>
        <taxon>Craniata</taxon>
        <taxon>Vertebrata</taxon>
        <taxon>Euteleostomi</taxon>
        <taxon>Archelosauria</taxon>
        <taxon>Archosauria</taxon>
        <taxon>Dinosauria</taxon>
        <taxon>Saurischia</taxon>
        <taxon>Theropoda</taxon>
        <taxon>Coelurosauria</taxon>
        <taxon>Aves</taxon>
        <taxon>Neognathae</taxon>
        <taxon>Galloanserae</taxon>
        <taxon>Anseriformes</taxon>
        <taxon>Anatidae</taxon>
        <taxon>Anatinae</taxon>
        <taxon>Anas</taxon>
    </lineage>
</organism>
<name>R0LP36_ANAPL</name>
<dbReference type="AlphaFoldDB" id="R0LP36"/>
<accession>R0LP36</accession>
<keyword evidence="2" id="KW-1185">Reference proteome</keyword>